<evidence type="ECO:0000313" key="3">
    <source>
        <dbReference type="EMBL" id="WOG82235.1"/>
    </source>
</evidence>
<dbReference type="InterPro" id="IPR017956">
    <property type="entry name" value="AT_hook_DNA-bd_motif"/>
</dbReference>
<reference evidence="3" key="2">
    <citation type="submission" date="2022-03" db="EMBL/GenBank/DDBJ databases">
        <title>Draft title - Genomic analysis of global carrot germplasm unveils the trajectory of domestication and the origin of high carotenoid orange carrot.</title>
        <authorList>
            <person name="Iorizzo M."/>
            <person name="Ellison S."/>
            <person name="Senalik D."/>
            <person name="Macko-Podgorni A."/>
            <person name="Grzebelus D."/>
            <person name="Bostan H."/>
            <person name="Rolling W."/>
            <person name="Curaba J."/>
            <person name="Simon P."/>
        </authorList>
    </citation>
    <scope>NUCLEOTIDE SEQUENCE</scope>
    <source>
        <tissue evidence="3">Leaf</tissue>
    </source>
</reference>
<feature type="region of interest" description="Disordered" evidence="1">
    <location>
        <begin position="1"/>
        <end position="181"/>
    </location>
</feature>
<feature type="compositionally biased region" description="Low complexity" evidence="1">
    <location>
        <begin position="76"/>
        <end position="89"/>
    </location>
</feature>
<evidence type="ECO:0000313" key="4">
    <source>
        <dbReference type="Proteomes" id="UP000077755"/>
    </source>
</evidence>
<accession>A0A162AGL4</accession>
<sequence length="211" mass="23022">MDDQLDNASVPGENCSTRKRGRPAVVVTEEVIQRRRISRQRVNAARPKREGPSKRRGGPKDAVNRGLSNTRVNPCQGDGQTTQETGGESSTRKRGRPPIVLTAEVIEQRRLSRKRINASRSKREGPSKKRGRPKSIVQDRQSHRTVGSSPDSVPPESQASDADANANPGCGSSPSTRSTQASTTIHNTRIAVWVVSYIALGHFLCIFASSF</sequence>
<dbReference type="SMART" id="SM00384">
    <property type="entry name" value="AT_hook"/>
    <property type="match status" value="3"/>
</dbReference>
<feature type="compositionally biased region" description="Polar residues" evidence="1">
    <location>
        <begin position="170"/>
        <end position="181"/>
    </location>
</feature>
<keyword evidence="2" id="KW-0472">Membrane</keyword>
<feature type="transmembrane region" description="Helical" evidence="2">
    <location>
        <begin position="190"/>
        <end position="209"/>
    </location>
</feature>
<feature type="compositionally biased region" description="Polar residues" evidence="1">
    <location>
        <begin position="144"/>
        <end position="160"/>
    </location>
</feature>
<dbReference type="EMBL" id="CP093343">
    <property type="protein sequence ID" value="WOG82235.1"/>
    <property type="molecule type" value="Genomic_DNA"/>
</dbReference>
<name>A0A162AGL4_DAUCS</name>
<keyword evidence="2" id="KW-0812">Transmembrane</keyword>
<proteinExistence type="predicted"/>
<dbReference type="Proteomes" id="UP000077755">
    <property type="component" value="Chromosome 1"/>
</dbReference>
<reference evidence="3" key="1">
    <citation type="journal article" date="2016" name="Nat. Genet.">
        <title>A high-quality carrot genome assembly provides new insights into carotenoid accumulation and asterid genome evolution.</title>
        <authorList>
            <person name="Iorizzo M."/>
            <person name="Ellison S."/>
            <person name="Senalik D."/>
            <person name="Zeng P."/>
            <person name="Satapoomin P."/>
            <person name="Huang J."/>
            <person name="Bowman M."/>
            <person name="Iovene M."/>
            <person name="Sanseverino W."/>
            <person name="Cavagnaro P."/>
            <person name="Yildiz M."/>
            <person name="Macko-Podgorni A."/>
            <person name="Moranska E."/>
            <person name="Grzebelus E."/>
            <person name="Grzebelus D."/>
            <person name="Ashrafi H."/>
            <person name="Zheng Z."/>
            <person name="Cheng S."/>
            <person name="Spooner D."/>
            <person name="Van Deynze A."/>
            <person name="Simon P."/>
        </authorList>
    </citation>
    <scope>NUCLEOTIDE SEQUENCE</scope>
    <source>
        <tissue evidence="3">Leaf</tissue>
    </source>
</reference>
<dbReference type="GO" id="GO:0003677">
    <property type="term" value="F:DNA binding"/>
    <property type="evidence" value="ECO:0007669"/>
    <property type="project" value="InterPro"/>
</dbReference>
<gene>
    <name evidence="3" type="ORF">DCAR_0101397</name>
</gene>
<protein>
    <submittedName>
        <fullName evidence="3">Uncharacterized protein</fullName>
    </submittedName>
</protein>
<feature type="compositionally biased region" description="Basic and acidic residues" evidence="1">
    <location>
        <begin position="47"/>
        <end position="63"/>
    </location>
</feature>
<dbReference type="Gramene" id="KZN08796">
    <property type="protein sequence ID" value="KZN08796"/>
    <property type="gene ID" value="DCAR_001452"/>
</dbReference>
<keyword evidence="2" id="KW-1133">Transmembrane helix</keyword>
<evidence type="ECO:0000256" key="2">
    <source>
        <dbReference type="SAM" id="Phobius"/>
    </source>
</evidence>
<dbReference type="AlphaFoldDB" id="A0A162AGL4"/>
<keyword evidence="4" id="KW-1185">Reference proteome</keyword>
<organism evidence="3 4">
    <name type="scientific">Daucus carota subsp. sativus</name>
    <name type="common">Carrot</name>
    <dbReference type="NCBI Taxonomy" id="79200"/>
    <lineage>
        <taxon>Eukaryota</taxon>
        <taxon>Viridiplantae</taxon>
        <taxon>Streptophyta</taxon>
        <taxon>Embryophyta</taxon>
        <taxon>Tracheophyta</taxon>
        <taxon>Spermatophyta</taxon>
        <taxon>Magnoliopsida</taxon>
        <taxon>eudicotyledons</taxon>
        <taxon>Gunneridae</taxon>
        <taxon>Pentapetalae</taxon>
        <taxon>asterids</taxon>
        <taxon>campanulids</taxon>
        <taxon>Apiales</taxon>
        <taxon>Apiaceae</taxon>
        <taxon>Apioideae</taxon>
        <taxon>Scandiceae</taxon>
        <taxon>Daucinae</taxon>
        <taxon>Daucus</taxon>
        <taxon>Daucus sect. Daucus</taxon>
    </lineage>
</organism>
<evidence type="ECO:0000256" key="1">
    <source>
        <dbReference type="SAM" id="MobiDB-lite"/>
    </source>
</evidence>